<name>A0ACC1XV50_MELAZ</name>
<proteinExistence type="predicted"/>
<keyword evidence="2" id="KW-1185">Reference proteome</keyword>
<reference evidence="1 2" key="1">
    <citation type="journal article" date="2023" name="Science">
        <title>Complex scaffold remodeling in plant triterpene biosynthesis.</title>
        <authorList>
            <person name="De La Pena R."/>
            <person name="Hodgson H."/>
            <person name="Liu J.C."/>
            <person name="Stephenson M.J."/>
            <person name="Martin A.C."/>
            <person name="Owen C."/>
            <person name="Harkess A."/>
            <person name="Leebens-Mack J."/>
            <person name="Jimenez L.E."/>
            <person name="Osbourn A."/>
            <person name="Sattely E.S."/>
        </authorList>
    </citation>
    <scope>NUCLEOTIDE SEQUENCE [LARGE SCALE GENOMIC DNA]</scope>
    <source>
        <strain evidence="2">cv. JPN11</strain>
        <tissue evidence="1">Leaf</tissue>
    </source>
</reference>
<organism evidence="1 2">
    <name type="scientific">Melia azedarach</name>
    <name type="common">Chinaberry tree</name>
    <dbReference type="NCBI Taxonomy" id="155640"/>
    <lineage>
        <taxon>Eukaryota</taxon>
        <taxon>Viridiplantae</taxon>
        <taxon>Streptophyta</taxon>
        <taxon>Embryophyta</taxon>
        <taxon>Tracheophyta</taxon>
        <taxon>Spermatophyta</taxon>
        <taxon>Magnoliopsida</taxon>
        <taxon>eudicotyledons</taxon>
        <taxon>Gunneridae</taxon>
        <taxon>Pentapetalae</taxon>
        <taxon>rosids</taxon>
        <taxon>malvids</taxon>
        <taxon>Sapindales</taxon>
        <taxon>Meliaceae</taxon>
        <taxon>Melia</taxon>
    </lineage>
</organism>
<dbReference type="Proteomes" id="UP001164539">
    <property type="component" value="Chromosome 7"/>
</dbReference>
<dbReference type="EMBL" id="CM051400">
    <property type="protein sequence ID" value="KAJ4715327.1"/>
    <property type="molecule type" value="Genomic_DNA"/>
</dbReference>
<evidence type="ECO:0000313" key="2">
    <source>
        <dbReference type="Proteomes" id="UP001164539"/>
    </source>
</evidence>
<gene>
    <name evidence="1" type="ORF">OWV82_013699</name>
</gene>
<accession>A0ACC1XV50</accession>
<protein>
    <submittedName>
        <fullName evidence="1">Vinorine synthase-like</fullName>
    </submittedName>
</protein>
<sequence length="452" mass="50359">MDVEIISREHIKPSSPTPVHLKTHKLCLLDQFTNHTYARRVLYCPLTQDLNLSSTLLDIDHVVAERLQLLKQSLSETLTLFYPLAGKMTDNFSVNCNDEGIPFVEARAKGSLNEFLKQPNLSLISRFVPEQSRKRIGEIAGEYVAKVQVTSFTCGGLAISACTSHMFGDGTTFSMFLKNWAAIARKNYEEAISPVFSASSLFPPTDEYPREATWIAQSNRFLKAGRGVTRRFVFDAEAIANLKAKAVSSYVQNPTRVEVVSAVLSKCVMAAIKPSSGSHKPTLLTHTVNLRRKAKPQISEYCTGNIVLRANALCKEEEVEFDELVRRLREAIMKPKGDFVKSLQGDEGFINLCKAIKDEDELCSSAADRIMFTSWCNFGFYNIDFGWGNPIWVSSVGSDGSITKAFNLIILIDTRLGNGIDAWVFLREEEMALLELDKELLAFASMDPSPLG</sequence>
<comment type="caution">
    <text evidence="1">The sequence shown here is derived from an EMBL/GenBank/DDBJ whole genome shotgun (WGS) entry which is preliminary data.</text>
</comment>
<evidence type="ECO:0000313" key="1">
    <source>
        <dbReference type="EMBL" id="KAJ4715327.1"/>
    </source>
</evidence>